<feature type="transmembrane region" description="Helical" evidence="1">
    <location>
        <begin position="29"/>
        <end position="49"/>
    </location>
</feature>
<reference evidence="2 3" key="1">
    <citation type="journal article" date="2019" name="Int. J. Syst. Evol. Microbiol.">
        <title>The Global Catalogue of Microorganisms (GCM) 10K type strain sequencing project: providing services to taxonomists for standard genome sequencing and annotation.</title>
        <authorList>
            <consortium name="The Broad Institute Genomics Platform"/>
            <consortium name="The Broad Institute Genome Sequencing Center for Infectious Disease"/>
            <person name="Wu L."/>
            <person name="Ma J."/>
        </authorList>
    </citation>
    <scope>NUCLEOTIDE SEQUENCE [LARGE SCALE GENOMIC DNA]</scope>
    <source>
        <strain evidence="2 3">DT92</strain>
    </source>
</reference>
<dbReference type="Proteomes" id="UP001596368">
    <property type="component" value="Unassembled WGS sequence"/>
</dbReference>
<evidence type="ECO:0000313" key="2">
    <source>
        <dbReference type="EMBL" id="MFC7136249.1"/>
    </source>
</evidence>
<organism evidence="2 3">
    <name type="scientific">Halobaculum litoreum</name>
    <dbReference type="NCBI Taxonomy" id="3031998"/>
    <lineage>
        <taxon>Archaea</taxon>
        <taxon>Methanobacteriati</taxon>
        <taxon>Methanobacteriota</taxon>
        <taxon>Stenosarchaea group</taxon>
        <taxon>Halobacteria</taxon>
        <taxon>Halobacteriales</taxon>
        <taxon>Haloferacaceae</taxon>
        <taxon>Halobaculum</taxon>
    </lineage>
</organism>
<dbReference type="EMBL" id="JBHSZG010000001">
    <property type="protein sequence ID" value="MFC7136249.1"/>
    <property type="molecule type" value="Genomic_DNA"/>
</dbReference>
<keyword evidence="1" id="KW-0812">Transmembrane</keyword>
<feature type="transmembrane region" description="Helical" evidence="1">
    <location>
        <begin position="61"/>
        <end position="83"/>
    </location>
</feature>
<proteinExistence type="predicted"/>
<evidence type="ECO:0000313" key="3">
    <source>
        <dbReference type="Proteomes" id="UP001596368"/>
    </source>
</evidence>
<keyword evidence="3" id="KW-1185">Reference proteome</keyword>
<protein>
    <submittedName>
        <fullName evidence="2">Uncharacterized protein</fullName>
    </submittedName>
</protein>
<name>A0ABD5XRI2_9EURY</name>
<comment type="caution">
    <text evidence="2">The sequence shown here is derived from an EMBL/GenBank/DDBJ whole genome shotgun (WGS) entry which is preliminary data.</text>
</comment>
<evidence type="ECO:0000256" key="1">
    <source>
        <dbReference type="SAM" id="Phobius"/>
    </source>
</evidence>
<dbReference type="AlphaFoldDB" id="A0ABD5XRI2"/>
<gene>
    <name evidence="2" type="ORF">ACFQRB_06130</name>
</gene>
<keyword evidence="1" id="KW-0472">Membrane</keyword>
<keyword evidence="1" id="KW-1133">Transmembrane helix</keyword>
<accession>A0ABD5XRI2</accession>
<sequence>MFAPAALADAVLVAGCVAAGGLVASGLTVYGRGVVGVLVGTLLLTLLSATAFGARVTTVNGAVSLAGGYAVFVTFAYTLGWLVDGVVRRGVVVEDGAATFDGPR</sequence>